<organism evidence="1 2">
    <name type="scientific">candidate division TA06 bacterium DG_24</name>
    <dbReference type="NCBI Taxonomy" id="1703770"/>
    <lineage>
        <taxon>Bacteria</taxon>
        <taxon>Bacteria division TA06</taxon>
    </lineage>
</organism>
<dbReference type="Proteomes" id="UP000052008">
    <property type="component" value="Unassembled WGS sequence"/>
</dbReference>
<gene>
    <name evidence="1" type="ORF">AMJ39_09000</name>
</gene>
<comment type="caution">
    <text evidence="1">The sequence shown here is derived from an EMBL/GenBank/DDBJ whole genome shotgun (WGS) entry which is preliminary data.</text>
</comment>
<reference evidence="1 2" key="1">
    <citation type="journal article" date="2015" name="Microbiome">
        <title>Genomic resolution of linkages in carbon, nitrogen, and sulfur cycling among widespread estuary sediment bacteria.</title>
        <authorList>
            <person name="Baker B.J."/>
            <person name="Lazar C.S."/>
            <person name="Teske A.P."/>
            <person name="Dick G.J."/>
        </authorList>
    </citation>
    <scope>NUCLEOTIDE SEQUENCE [LARGE SCALE GENOMIC DNA]</scope>
    <source>
        <strain evidence="1">DG_24</strain>
    </source>
</reference>
<sequence length="89" mass="9720">MDWRSNEEPGIRADAGLTSEESKALDSSLIFQSVQADKTTVREVGSIRTRQPSMFIECTPFLGGLLHARQGTLALRANVRPGNAMISET</sequence>
<evidence type="ECO:0000313" key="2">
    <source>
        <dbReference type="Proteomes" id="UP000052008"/>
    </source>
</evidence>
<protein>
    <submittedName>
        <fullName evidence="1">Uncharacterized protein</fullName>
    </submittedName>
</protein>
<name>A0A0S7WPK3_UNCT6</name>
<dbReference type="AlphaFoldDB" id="A0A0S7WPK3"/>
<accession>A0A0S7WPK3</accession>
<evidence type="ECO:0000313" key="1">
    <source>
        <dbReference type="EMBL" id="KPJ51935.1"/>
    </source>
</evidence>
<proteinExistence type="predicted"/>
<dbReference type="EMBL" id="LIZS01000087">
    <property type="protein sequence ID" value="KPJ51935.1"/>
    <property type="molecule type" value="Genomic_DNA"/>
</dbReference>